<feature type="chain" id="PRO_5039624858" evidence="2">
    <location>
        <begin position="24"/>
        <end position="290"/>
    </location>
</feature>
<feature type="compositionally biased region" description="Low complexity" evidence="1">
    <location>
        <begin position="255"/>
        <end position="271"/>
    </location>
</feature>
<keyword evidence="4" id="KW-1185">Reference proteome</keyword>
<reference evidence="4" key="1">
    <citation type="submission" date="2015-07" db="EMBL/GenBank/DDBJ databases">
        <title>Draft genome sequence of Streptomyces sp. CMAA 1322, a bacterium isolated from Caatinga biome, from dry forest semiarid of Brazil.</title>
        <authorList>
            <person name="Santos S.N."/>
            <person name="Gacesa R."/>
            <person name="Taketani R.G."/>
            <person name="Long P.F."/>
            <person name="Melo I.S."/>
        </authorList>
    </citation>
    <scope>NUCLEOTIDE SEQUENCE [LARGE SCALE GENOMIC DNA]</scope>
    <source>
        <strain evidence="4">CMAA 1322</strain>
    </source>
</reference>
<feature type="signal peptide" evidence="2">
    <location>
        <begin position="1"/>
        <end position="23"/>
    </location>
</feature>
<gene>
    <name evidence="3" type="ORF">AC230_05375</name>
</gene>
<organism evidence="3 4">
    <name type="scientific">Streptomyces caatingaensis</name>
    <dbReference type="NCBI Taxonomy" id="1678637"/>
    <lineage>
        <taxon>Bacteria</taxon>
        <taxon>Bacillati</taxon>
        <taxon>Actinomycetota</taxon>
        <taxon>Actinomycetes</taxon>
        <taxon>Kitasatosporales</taxon>
        <taxon>Streptomycetaceae</taxon>
        <taxon>Streptomyces</taxon>
    </lineage>
</organism>
<sequence length="290" mass="29713">MWVSGALAVALAGAGPAAGTAAAAPAPAGPAAAAAAACGTDPGAEGLASRPVDGSLVSVGRADGRTAQFQLFQDATATRGLPFVWHREQDAPGGAFGPWKRVSAATVGPKSYAVTAVENSAGDLELLFSAYGVFCHTVEDDEGHWSAPDAFGLAPTPYHGGVVLFKERDGGIDAFASGAYGGGSMEVRHQQDADTGWGPVRSLGRVPEPDVGLSQPSTVEQLPDGRLHLTAREWNRDRTWEIRQTEPGGGWGPWRLLTAGAAPAPRTAAADGAHRPPASVPADQASAPRR</sequence>
<feature type="region of interest" description="Disordered" evidence="1">
    <location>
        <begin position="243"/>
        <end position="290"/>
    </location>
</feature>
<dbReference type="SUPFAM" id="SSF89372">
    <property type="entry name" value="Fucose-specific lectin"/>
    <property type="match status" value="1"/>
</dbReference>
<dbReference type="Proteomes" id="UP000037288">
    <property type="component" value="Unassembled WGS sequence"/>
</dbReference>
<protein>
    <submittedName>
        <fullName evidence="3">Uncharacterized protein</fullName>
    </submittedName>
</protein>
<name>A0A0K9XKS2_9ACTN</name>
<keyword evidence="2" id="KW-0732">Signal</keyword>
<evidence type="ECO:0000256" key="1">
    <source>
        <dbReference type="SAM" id="MobiDB-lite"/>
    </source>
</evidence>
<evidence type="ECO:0000256" key="2">
    <source>
        <dbReference type="SAM" id="SignalP"/>
    </source>
</evidence>
<comment type="caution">
    <text evidence="3">The sequence shown here is derived from an EMBL/GenBank/DDBJ whole genome shotgun (WGS) entry which is preliminary data.</text>
</comment>
<dbReference type="STRING" id="1678637.AC230_05375"/>
<evidence type="ECO:0000313" key="3">
    <source>
        <dbReference type="EMBL" id="KNB53989.1"/>
    </source>
</evidence>
<dbReference type="EMBL" id="LFXA01000002">
    <property type="protein sequence ID" value="KNB53989.1"/>
    <property type="molecule type" value="Genomic_DNA"/>
</dbReference>
<evidence type="ECO:0000313" key="4">
    <source>
        <dbReference type="Proteomes" id="UP000037288"/>
    </source>
</evidence>
<dbReference type="AlphaFoldDB" id="A0A0K9XKS2"/>
<dbReference type="PATRIC" id="fig|1678637.3.peg.1167"/>
<accession>A0A0K9XKS2</accession>
<proteinExistence type="predicted"/>